<evidence type="ECO:0000313" key="2">
    <source>
        <dbReference type="Proteomes" id="UP000785679"/>
    </source>
</evidence>
<comment type="caution">
    <text evidence="1">The sequence shown here is derived from an EMBL/GenBank/DDBJ whole genome shotgun (WGS) entry which is preliminary data.</text>
</comment>
<gene>
    <name evidence="1" type="ORF">FGO68_gene5159</name>
</gene>
<organism evidence="1 2">
    <name type="scientific">Halteria grandinella</name>
    <dbReference type="NCBI Taxonomy" id="5974"/>
    <lineage>
        <taxon>Eukaryota</taxon>
        <taxon>Sar</taxon>
        <taxon>Alveolata</taxon>
        <taxon>Ciliophora</taxon>
        <taxon>Intramacronucleata</taxon>
        <taxon>Spirotrichea</taxon>
        <taxon>Stichotrichia</taxon>
        <taxon>Sporadotrichida</taxon>
        <taxon>Halteriidae</taxon>
        <taxon>Halteria</taxon>
    </lineage>
</organism>
<proteinExistence type="predicted"/>
<protein>
    <submittedName>
        <fullName evidence="1">Uncharacterized protein</fullName>
    </submittedName>
</protein>
<name>A0A8J8NXD8_HALGN</name>
<accession>A0A8J8NXD8</accession>
<reference evidence="1" key="1">
    <citation type="submission" date="2019-06" db="EMBL/GenBank/DDBJ databases">
        <authorList>
            <person name="Zheng W."/>
        </authorList>
    </citation>
    <scope>NUCLEOTIDE SEQUENCE</scope>
    <source>
        <strain evidence="1">QDHG01</strain>
    </source>
</reference>
<keyword evidence="2" id="KW-1185">Reference proteome</keyword>
<dbReference type="EMBL" id="RRYP01003930">
    <property type="protein sequence ID" value="TNV83333.1"/>
    <property type="molecule type" value="Genomic_DNA"/>
</dbReference>
<sequence length="93" mass="11075">MIQGAQAFLIFNPCLRIRSQCSLVLQQQQFQSTFVADYSLMGPFQKLAYLSPPDQSPYSKLQWKVQAILKFQTFKGEEWNEFRLHRQKYQLMH</sequence>
<dbReference type="AlphaFoldDB" id="A0A8J8NXD8"/>
<dbReference type="Proteomes" id="UP000785679">
    <property type="component" value="Unassembled WGS sequence"/>
</dbReference>
<evidence type="ECO:0000313" key="1">
    <source>
        <dbReference type="EMBL" id="TNV83333.1"/>
    </source>
</evidence>